<reference evidence="12" key="1">
    <citation type="submission" date="2016-03" db="EMBL/GenBank/DDBJ databases">
        <authorList>
            <person name="Devillers Hugo."/>
        </authorList>
    </citation>
    <scope>NUCLEOTIDE SEQUENCE [LARGE SCALE GENOMIC DNA]</scope>
</reference>
<dbReference type="SMART" id="SM01077">
    <property type="entry name" value="Cg6151-P"/>
    <property type="match status" value="1"/>
</dbReference>
<keyword evidence="7 10" id="KW-1133">Transmembrane helix</keyword>
<feature type="transmembrane region" description="Helical" evidence="10">
    <location>
        <begin position="53"/>
        <end position="78"/>
    </location>
</feature>
<name>A0A1G4JHF0_9SACH</name>
<comment type="similarity">
    <text evidence="3">Belongs to the TVP18 family.</text>
</comment>
<evidence type="ECO:0000256" key="1">
    <source>
        <dbReference type="ARBA" id="ARBA00003246"/>
    </source>
</evidence>
<evidence type="ECO:0000313" key="12">
    <source>
        <dbReference type="Proteomes" id="UP000189911"/>
    </source>
</evidence>
<dbReference type="GO" id="GO:0016192">
    <property type="term" value="P:vesicle-mediated transport"/>
    <property type="evidence" value="ECO:0007669"/>
    <property type="project" value="TreeGrafter"/>
</dbReference>
<sequence length="167" mass="18728">MALNIKQFINFPGIVQDLKSFNFSVYGQWFGYINIILCVALGIANLFHVSAVIIFGIIGIVQGLVILFIEVPFLLRICPLSDNFIEFIKRFATNGKRSLFYLSMATVQFCSLAVMVTSLCVVAVGLTISSMSYAVAYFKHQQFQNTNIIKNPADDDFPHEAVVREML</sequence>
<evidence type="ECO:0000256" key="8">
    <source>
        <dbReference type="ARBA" id="ARBA00023034"/>
    </source>
</evidence>
<evidence type="ECO:0000256" key="6">
    <source>
        <dbReference type="ARBA" id="ARBA00022692"/>
    </source>
</evidence>
<dbReference type="PANTHER" id="PTHR13314">
    <property type="entry name" value="CALCIUM CHANNEL FLOWER HOMOLOG"/>
    <property type="match status" value="1"/>
</dbReference>
<gene>
    <name evidence="11" type="ORF">LANO_0D05094G</name>
</gene>
<proteinExistence type="inferred from homology"/>
<evidence type="ECO:0000256" key="3">
    <source>
        <dbReference type="ARBA" id="ARBA00005738"/>
    </source>
</evidence>
<dbReference type="GO" id="GO:0000139">
    <property type="term" value="C:Golgi membrane"/>
    <property type="evidence" value="ECO:0007669"/>
    <property type="project" value="UniProtKB-SubCell"/>
</dbReference>
<dbReference type="Pfam" id="PF10233">
    <property type="entry name" value="Cg6151-P"/>
    <property type="match status" value="1"/>
</dbReference>
<keyword evidence="8" id="KW-0333">Golgi apparatus</keyword>
<protein>
    <recommendedName>
        <fullName evidence="4">Golgi apparatus membrane protein TVP18</fullName>
    </recommendedName>
    <alternativeName>
        <fullName evidence="5">Golgi apparatus membrane protein tvp18</fullName>
    </alternativeName>
</protein>
<organism evidence="11 12">
    <name type="scientific">Lachancea nothofagi CBS 11611</name>
    <dbReference type="NCBI Taxonomy" id="1266666"/>
    <lineage>
        <taxon>Eukaryota</taxon>
        <taxon>Fungi</taxon>
        <taxon>Dikarya</taxon>
        <taxon>Ascomycota</taxon>
        <taxon>Saccharomycotina</taxon>
        <taxon>Saccharomycetes</taxon>
        <taxon>Saccharomycetales</taxon>
        <taxon>Saccharomycetaceae</taxon>
        <taxon>Lachancea</taxon>
    </lineage>
</organism>
<comment type="subcellular location">
    <subcellularLocation>
        <location evidence="2">Golgi apparatus membrane</location>
        <topology evidence="2">Multi-pass membrane protein</topology>
    </subcellularLocation>
</comment>
<dbReference type="EMBL" id="LT598448">
    <property type="protein sequence ID" value="SCU89482.1"/>
    <property type="molecule type" value="Genomic_DNA"/>
</dbReference>
<evidence type="ECO:0000256" key="7">
    <source>
        <dbReference type="ARBA" id="ARBA00022989"/>
    </source>
</evidence>
<dbReference type="AlphaFoldDB" id="A0A1G4JHF0"/>
<feature type="transmembrane region" description="Helical" evidence="10">
    <location>
        <begin position="99"/>
        <end position="128"/>
    </location>
</feature>
<evidence type="ECO:0000256" key="4">
    <source>
        <dbReference type="ARBA" id="ARBA00013563"/>
    </source>
</evidence>
<evidence type="ECO:0000256" key="5">
    <source>
        <dbReference type="ARBA" id="ARBA00020655"/>
    </source>
</evidence>
<keyword evidence="12" id="KW-1185">Reference proteome</keyword>
<evidence type="ECO:0000256" key="2">
    <source>
        <dbReference type="ARBA" id="ARBA00004653"/>
    </source>
</evidence>
<comment type="function">
    <text evidence="1">Golgi membrane protein involved in vesicular trafficking.</text>
</comment>
<accession>A0A1G4JHF0</accession>
<evidence type="ECO:0000256" key="9">
    <source>
        <dbReference type="ARBA" id="ARBA00023136"/>
    </source>
</evidence>
<keyword evidence="9 10" id="KW-0472">Membrane</keyword>
<evidence type="ECO:0000313" key="11">
    <source>
        <dbReference type="EMBL" id="SCU89482.1"/>
    </source>
</evidence>
<dbReference type="OrthoDB" id="5591789at2759"/>
<evidence type="ECO:0000256" key="10">
    <source>
        <dbReference type="SAM" id="Phobius"/>
    </source>
</evidence>
<keyword evidence="6 10" id="KW-0812">Transmembrane</keyword>
<feature type="transmembrane region" description="Helical" evidence="10">
    <location>
        <begin position="29"/>
        <end position="47"/>
    </location>
</feature>
<dbReference type="PANTHER" id="PTHR13314:SF2">
    <property type="entry name" value="CALCIUM CHANNEL FLOWER HOMOLOG"/>
    <property type="match status" value="1"/>
</dbReference>
<dbReference type="Proteomes" id="UP000189911">
    <property type="component" value="Chromosome D"/>
</dbReference>
<dbReference type="InterPro" id="IPR019365">
    <property type="entry name" value="TVP18/Ca-channel_flower"/>
</dbReference>